<dbReference type="Pfam" id="PF02897">
    <property type="entry name" value="Peptidase_S9_N"/>
    <property type="match status" value="1"/>
</dbReference>
<dbReference type="InterPro" id="IPR002470">
    <property type="entry name" value="Peptidase_S9A"/>
</dbReference>
<evidence type="ECO:0000259" key="6">
    <source>
        <dbReference type="Pfam" id="PF02897"/>
    </source>
</evidence>
<evidence type="ECO:0000256" key="1">
    <source>
        <dbReference type="ARBA" id="ARBA00005228"/>
    </source>
</evidence>
<feature type="domain" description="Peptidase S9 prolyl oligopeptidase catalytic" evidence="5">
    <location>
        <begin position="461"/>
        <end position="674"/>
    </location>
</feature>
<dbReference type="InterPro" id="IPR023302">
    <property type="entry name" value="Pept_S9A_N"/>
</dbReference>
<dbReference type="PANTHER" id="PTHR11757">
    <property type="entry name" value="PROTEASE FAMILY S9A OLIGOPEPTIDASE"/>
    <property type="match status" value="1"/>
</dbReference>
<dbReference type="SUPFAM" id="SSF50993">
    <property type="entry name" value="Peptidase/esterase 'gauge' domain"/>
    <property type="match status" value="1"/>
</dbReference>
<evidence type="ECO:0000256" key="3">
    <source>
        <dbReference type="ARBA" id="ARBA00022801"/>
    </source>
</evidence>
<dbReference type="EMBL" id="CP049863">
    <property type="protein sequence ID" value="QIK63456.1"/>
    <property type="molecule type" value="Genomic_DNA"/>
</dbReference>
<dbReference type="InterPro" id="IPR029058">
    <property type="entry name" value="AB_hydrolase_fold"/>
</dbReference>
<dbReference type="RefSeq" id="WP_166291579.1">
    <property type="nucleotide sequence ID" value="NZ_CP049863.1"/>
</dbReference>
<evidence type="ECO:0000259" key="5">
    <source>
        <dbReference type="Pfam" id="PF00326"/>
    </source>
</evidence>
<dbReference type="GO" id="GO:0004252">
    <property type="term" value="F:serine-type endopeptidase activity"/>
    <property type="evidence" value="ECO:0007669"/>
    <property type="project" value="InterPro"/>
</dbReference>
<evidence type="ECO:0000313" key="7">
    <source>
        <dbReference type="EMBL" id="QIK63456.1"/>
    </source>
</evidence>
<dbReference type="InterPro" id="IPR001375">
    <property type="entry name" value="Peptidase_S9_cat"/>
</dbReference>
<dbReference type="PANTHER" id="PTHR11757:SF19">
    <property type="entry name" value="PROLYL ENDOPEPTIDASE-LIKE"/>
    <property type="match status" value="1"/>
</dbReference>
<keyword evidence="4" id="KW-0720">Serine protease</keyword>
<dbReference type="Gene3D" id="2.130.10.120">
    <property type="entry name" value="Prolyl oligopeptidase, N-terminal domain"/>
    <property type="match status" value="1"/>
</dbReference>
<keyword evidence="8" id="KW-1185">Reference proteome</keyword>
<dbReference type="Gene3D" id="3.40.50.1820">
    <property type="entry name" value="alpha/beta hydrolase"/>
    <property type="match status" value="1"/>
</dbReference>
<comment type="similarity">
    <text evidence="1">Belongs to the peptidase S9A family.</text>
</comment>
<protein>
    <submittedName>
        <fullName evidence="7">S9 family peptidase</fullName>
    </submittedName>
</protein>
<feature type="domain" description="Peptidase S9A N-terminal" evidence="6">
    <location>
        <begin position="14"/>
        <end position="402"/>
    </location>
</feature>
<dbReference type="SUPFAM" id="SSF53474">
    <property type="entry name" value="alpha/beta-Hydrolases"/>
    <property type="match status" value="1"/>
</dbReference>
<reference evidence="7 8" key="1">
    <citation type="submission" date="2020-03" db="EMBL/GenBank/DDBJ databases">
        <title>Leucobacter sp. nov., isolated from beetles.</title>
        <authorList>
            <person name="Hyun D.-W."/>
            <person name="Bae J.-W."/>
        </authorList>
    </citation>
    <scope>NUCLEOTIDE SEQUENCE [LARGE SCALE GENOMIC DNA]</scope>
    <source>
        <strain evidence="7 8">HDW9C</strain>
    </source>
</reference>
<keyword evidence="2" id="KW-0645">Protease</keyword>
<dbReference type="Pfam" id="PF00326">
    <property type="entry name" value="Peptidase_S9"/>
    <property type="match status" value="1"/>
</dbReference>
<name>A0A6G7XG59_9MICO</name>
<gene>
    <name evidence="7" type="ORF">G7068_09770</name>
</gene>
<organism evidence="7 8">
    <name type="scientific">Leucobacter viscericola</name>
    <dbReference type="NCBI Taxonomy" id="2714935"/>
    <lineage>
        <taxon>Bacteria</taxon>
        <taxon>Bacillati</taxon>
        <taxon>Actinomycetota</taxon>
        <taxon>Actinomycetes</taxon>
        <taxon>Micrococcales</taxon>
        <taxon>Microbacteriaceae</taxon>
        <taxon>Leucobacter</taxon>
    </lineage>
</organism>
<dbReference type="InterPro" id="IPR051543">
    <property type="entry name" value="Serine_Peptidase_S9A"/>
</dbReference>
<evidence type="ECO:0000256" key="2">
    <source>
        <dbReference type="ARBA" id="ARBA00022670"/>
    </source>
</evidence>
<proteinExistence type="inferred from homology"/>
<evidence type="ECO:0000313" key="8">
    <source>
        <dbReference type="Proteomes" id="UP000502677"/>
    </source>
</evidence>
<dbReference type="KEGG" id="lvi:G7068_09770"/>
<accession>A0A6G7XG59</accession>
<dbReference type="Proteomes" id="UP000502677">
    <property type="component" value="Chromosome"/>
</dbReference>
<dbReference type="AlphaFoldDB" id="A0A6G7XG59"/>
<evidence type="ECO:0000256" key="4">
    <source>
        <dbReference type="ARBA" id="ARBA00022825"/>
    </source>
</evidence>
<dbReference type="PRINTS" id="PR00862">
    <property type="entry name" value="PROLIGOPTASE"/>
</dbReference>
<dbReference type="GO" id="GO:0006508">
    <property type="term" value="P:proteolysis"/>
    <property type="evidence" value="ECO:0007669"/>
    <property type="project" value="UniProtKB-KW"/>
</dbReference>
<sequence>MNNKTLPIDLRRSAWVADTQASFVDEFLEDNNRRVDEIMALSREEREGINPLFLDPTAPIAAPLSRIGEWFYTLAQLPNRENVTYLRKCAAEGTDVLPTSPSDLAAFTEVFDVASEVSAARAAGVGNVDVNLSGTHLLYQLGYDNADRQDLFIREVATGASKLLARGIVPGALIGDEEETAFYLTSDNGGRPDRLWHSRCLDGEWLHREILHEPDLTRRLAITRTRSRRFIVIHSFDKESGQVFIFDTLQSEEGDPRPIRTARKGVRVTLEHSFWANSDQLIFLESSQQIDRITASELNCPEISQELWRGAAGSIDAIDAFASSLVLTHHTKTSRVISAAAIDAMGPQPFAPIAKGPLLSVLGLVQNSDWHARQILYGLESPTEPGELHHFDTSTGTCQVIHSPSLESQRSLSVRHQTLQAIANDGVPIPITLLTPSDHKGPTPLVLRVYGAYGATARSRYSPSTQWLLDNGISVGIAHVRGGGEQGPSWHQAATREHKIRSATDYVACAHKLIAAKHTEQGWIAGEADSAGGLTLGAALNNAPEIFGCVLLRSPFLDPVGTMSDPLAPLTTTEWAEWGNPSTEPHILRAMKLYSPLENIRDDVTYPPCFVTTSKNDSRVAFHESARWAARLQFAGNSVLLRTFGYGSGHLGPIAPAARLNHSVFEYQWIRDQLREAQSLTNRSNHG</sequence>
<keyword evidence="3" id="KW-0378">Hydrolase</keyword>